<reference evidence="1" key="1">
    <citation type="submission" date="2022-05" db="EMBL/GenBank/DDBJ databases">
        <authorList>
            <person name="Tuo L."/>
        </authorList>
    </citation>
    <scope>NUCLEOTIDE SEQUENCE</scope>
    <source>
        <strain evidence="1">BSK12Z-4</strain>
    </source>
</reference>
<dbReference type="Proteomes" id="UP001139485">
    <property type="component" value="Unassembled WGS sequence"/>
</dbReference>
<comment type="caution">
    <text evidence="1">The sequence shown here is derived from an EMBL/GenBank/DDBJ whole genome shotgun (WGS) entry which is preliminary data.</text>
</comment>
<organism evidence="1 2">
    <name type="scientific">Nocardioides bruguierae</name>
    <dbReference type="NCBI Taxonomy" id="2945102"/>
    <lineage>
        <taxon>Bacteria</taxon>
        <taxon>Bacillati</taxon>
        <taxon>Actinomycetota</taxon>
        <taxon>Actinomycetes</taxon>
        <taxon>Propionibacteriales</taxon>
        <taxon>Nocardioidaceae</taxon>
        <taxon>Nocardioides</taxon>
    </lineage>
</organism>
<accession>A0A9X2D8J7</accession>
<evidence type="ECO:0000313" key="2">
    <source>
        <dbReference type="Proteomes" id="UP001139485"/>
    </source>
</evidence>
<dbReference type="RefSeq" id="WP_250827526.1">
    <property type="nucleotide sequence ID" value="NZ_JAMOIL010000013.1"/>
</dbReference>
<evidence type="ECO:0000313" key="1">
    <source>
        <dbReference type="EMBL" id="MCM0621034.1"/>
    </source>
</evidence>
<proteinExistence type="predicted"/>
<dbReference type="EMBL" id="JAMOIL010000013">
    <property type="protein sequence ID" value="MCM0621034.1"/>
    <property type="molecule type" value="Genomic_DNA"/>
</dbReference>
<evidence type="ECO:0008006" key="3">
    <source>
        <dbReference type="Google" id="ProtNLM"/>
    </source>
</evidence>
<protein>
    <recommendedName>
        <fullName evidence="3">PH domain-containing protein</fullName>
    </recommendedName>
</protein>
<gene>
    <name evidence="1" type="ORF">M8330_12110</name>
</gene>
<name>A0A9X2D8J7_9ACTN</name>
<dbReference type="AlphaFoldDB" id="A0A9X2D8J7"/>
<keyword evidence="2" id="KW-1185">Reference proteome</keyword>
<sequence length="127" mass="13396">MSYATMGSKVGSLLVESTGRGGSGSDAALNTFQEQWAGSWVNGRLMLSHLHLTFLPSRAATSKGMLKLETVDVTGVEIGPGLVTKTIGVRTEGHLVQFRCTGGADKFAEMIAQAARDARDPGLAHHL</sequence>